<keyword evidence="4" id="KW-1185">Reference proteome</keyword>
<keyword evidence="1" id="KW-0472">Membrane</keyword>
<protein>
    <submittedName>
        <fullName evidence="2">Uncharacterized protein</fullName>
    </submittedName>
</protein>
<keyword evidence="1" id="KW-1133">Transmembrane helix</keyword>
<accession>V6LG11</accession>
<feature type="transmembrane region" description="Helical" evidence="1">
    <location>
        <begin position="461"/>
        <end position="485"/>
    </location>
</feature>
<dbReference type="EMBL" id="AUWU02000009">
    <property type="protein sequence ID" value="KAH0569487.1"/>
    <property type="molecule type" value="Genomic_DNA"/>
</dbReference>
<keyword evidence="1" id="KW-0812">Transmembrane</keyword>
<reference evidence="2 3" key="1">
    <citation type="journal article" date="2014" name="PLoS Genet.">
        <title>The Genome of Spironucleus salmonicida Highlights a Fish Pathogen Adapted to Fluctuating Environments.</title>
        <authorList>
            <person name="Xu F."/>
            <person name="Jerlstrom-Hultqvist J."/>
            <person name="Einarsson E."/>
            <person name="Astvaldsson A."/>
            <person name="Svard S.G."/>
            <person name="Andersson J.O."/>
        </authorList>
    </citation>
    <scope>NUCLEOTIDE SEQUENCE</scope>
    <source>
        <strain evidence="3">ATCC 50377</strain>
    </source>
</reference>
<evidence type="ECO:0000256" key="1">
    <source>
        <dbReference type="SAM" id="Phobius"/>
    </source>
</evidence>
<gene>
    <name evidence="2" type="ORF">SS50377_17151</name>
    <name evidence="3" type="ORF">SS50377_28436</name>
</gene>
<dbReference type="AlphaFoldDB" id="V6LG11"/>
<proteinExistence type="predicted"/>
<name>V6LG11_9EUKA</name>
<evidence type="ECO:0000313" key="3">
    <source>
        <dbReference type="EMBL" id="KAH0569487.1"/>
    </source>
</evidence>
<organism evidence="2">
    <name type="scientific">Spironucleus salmonicida</name>
    <dbReference type="NCBI Taxonomy" id="348837"/>
    <lineage>
        <taxon>Eukaryota</taxon>
        <taxon>Metamonada</taxon>
        <taxon>Diplomonadida</taxon>
        <taxon>Hexamitidae</taxon>
        <taxon>Hexamitinae</taxon>
        <taxon>Spironucleus</taxon>
    </lineage>
</organism>
<evidence type="ECO:0000313" key="4">
    <source>
        <dbReference type="Proteomes" id="UP000018208"/>
    </source>
</evidence>
<dbReference type="Proteomes" id="UP000018208">
    <property type="component" value="Unassembled WGS sequence"/>
</dbReference>
<reference evidence="3" key="2">
    <citation type="submission" date="2020-12" db="EMBL/GenBank/DDBJ databases">
        <title>New Spironucleus salmonicida genome in near-complete chromosomes.</title>
        <authorList>
            <person name="Xu F."/>
            <person name="Kurt Z."/>
            <person name="Jimenez-Gonzalez A."/>
            <person name="Astvaldsson A."/>
            <person name="Andersson J.O."/>
            <person name="Svard S.G."/>
        </authorList>
    </citation>
    <scope>NUCLEOTIDE SEQUENCE</scope>
    <source>
        <strain evidence="3">ATCC 50377</strain>
    </source>
</reference>
<sequence length="505" mass="55763">MMTLLASYTVLSSCYNEQTRLEVSEMHNGIIIHLDSSKNADCAALPTAVQIQLRFTNSSLDLQKVVTDFQYEITKSIFISAPDLSIYLNLSGTLMQLRSYSQILLLQIQQITLTRFKTSSVFHSLEVEYNQTVFTATTRFPSTFTALDVTDASLLISNFDTTYTVKFSGAPVVTLANFTLQLEFPNSALSQILYLTGISTITLRCTFGANSVLATGEISVSELIYFKQPSPGEISRFNIFPTGIFVQLSQSAYFEQQLARAETASILISLNDGACELLADFAAESVKNNIAIRGFFAANMDVRTFGSDAAEFGACTERVLEPALGTVSFALLDAENAPFDRVYFDHFPAQRSCFQDAKMTLLDAKLTISARSECDITAHFALLRILLYETPLDYFFDRAVALREQKFVLGRNLEVGVSGVPESAVARLKGAYEFRILILTKNGVDFDVFEPFFHFSVELKIVILEVSILGVCAVTAAAGCALVLFCKIQPRLKKVAAAKIEIDEL</sequence>
<dbReference type="VEuPathDB" id="GiardiaDB:SS50377_28436"/>
<evidence type="ECO:0000313" key="2">
    <source>
        <dbReference type="EMBL" id="EST43208.1"/>
    </source>
</evidence>
<dbReference type="EMBL" id="KI546141">
    <property type="protein sequence ID" value="EST43208.1"/>
    <property type="molecule type" value="Genomic_DNA"/>
</dbReference>